<reference evidence="9 10" key="1">
    <citation type="submission" date="2022-05" db="EMBL/GenBank/DDBJ databases">
        <title>Luteimonas sp. SX5, whole genome shotgun sequencing project.</title>
        <authorList>
            <person name="Zhao G."/>
            <person name="Shen L."/>
        </authorList>
    </citation>
    <scope>NUCLEOTIDE SEQUENCE [LARGE SCALE GENOMIC DNA]</scope>
    <source>
        <strain evidence="9 10">SX5</strain>
    </source>
</reference>
<feature type="chain" id="PRO_5047253879" evidence="7">
    <location>
        <begin position="24"/>
        <end position="751"/>
    </location>
</feature>
<evidence type="ECO:0000256" key="7">
    <source>
        <dbReference type="SAM" id="SignalP"/>
    </source>
</evidence>
<evidence type="ECO:0000256" key="2">
    <source>
        <dbReference type="ARBA" id="ARBA00022801"/>
    </source>
</evidence>
<evidence type="ECO:0000256" key="6">
    <source>
        <dbReference type="PROSITE-ProRule" id="PRU01161"/>
    </source>
</evidence>
<proteinExistence type="predicted"/>
<comment type="subcellular location">
    <subcellularLocation>
        <location evidence="1">Membrane</location>
    </subcellularLocation>
</comment>
<dbReference type="CDD" id="cd07205">
    <property type="entry name" value="Pat_PNPLA6_PNPLA7_NTE1_like"/>
    <property type="match status" value="1"/>
</dbReference>
<evidence type="ECO:0000259" key="8">
    <source>
        <dbReference type="PROSITE" id="PS51635"/>
    </source>
</evidence>
<dbReference type="SUPFAM" id="SSF52151">
    <property type="entry name" value="FabD/lysophospholipase-like"/>
    <property type="match status" value="1"/>
</dbReference>
<dbReference type="InterPro" id="IPR000184">
    <property type="entry name" value="Bac_surfAg_D15"/>
</dbReference>
<name>A0ABT0MGG0_9GAMM</name>
<evidence type="ECO:0000256" key="4">
    <source>
        <dbReference type="ARBA" id="ARBA00023098"/>
    </source>
</evidence>
<keyword evidence="5" id="KW-0472">Membrane</keyword>
<dbReference type="Proteomes" id="UP001431217">
    <property type="component" value="Unassembled WGS sequence"/>
</dbReference>
<dbReference type="PROSITE" id="PS51635">
    <property type="entry name" value="PNPLA"/>
    <property type="match status" value="1"/>
</dbReference>
<comment type="caution">
    <text evidence="9">The sequence shown here is derived from an EMBL/GenBank/DDBJ whole genome shotgun (WGS) entry which is preliminary data.</text>
</comment>
<dbReference type="Pfam" id="PF01103">
    <property type="entry name" value="Omp85"/>
    <property type="match status" value="1"/>
</dbReference>
<feature type="active site" description="Nucleophile" evidence="6">
    <location>
        <position position="84"/>
    </location>
</feature>
<dbReference type="InterPro" id="IPR002641">
    <property type="entry name" value="PNPLA_dom"/>
</dbReference>
<accession>A0ABT0MGG0</accession>
<keyword evidence="4 6" id="KW-0443">Lipid metabolism</keyword>
<dbReference type="InterPro" id="IPR016035">
    <property type="entry name" value="Acyl_Trfase/lysoPLipase"/>
</dbReference>
<evidence type="ECO:0000313" key="10">
    <source>
        <dbReference type="Proteomes" id="UP001431217"/>
    </source>
</evidence>
<dbReference type="PANTHER" id="PTHR14226">
    <property type="entry name" value="NEUROPATHY TARGET ESTERASE/SWISS CHEESE D.MELANOGASTER"/>
    <property type="match status" value="1"/>
</dbReference>
<dbReference type="InterPro" id="IPR050301">
    <property type="entry name" value="NTE"/>
</dbReference>
<evidence type="ECO:0000256" key="5">
    <source>
        <dbReference type="ARBA" id="ARBA00023136"/>
    </source>
</evidence>
<feature type="signal peptide" evidence="7">
    <location>
        <begin position="1"/>
        <end position="23"/>
    </location>
</feature>
<feature type="domain" description="PNPLA" evidence="8">
    <location>
        <begin position="51"/>
        <end position="244"/>
    </location>
</feature>
<keyword evidence="3 6" id="KW-0442">Lipid degradation</keyword>
<protein>
    <submittedName>
        <fullName evidence="9">Patatin-like phospholipase family protein</fullName>
    </submittedName>
</protein>
<dbReference type="Gene3D" id="2.40.160.50">
    <property type="entry name" value="membrane protein fhac: a member of the omp85/tpsb transporter family"/>
    <property type="match status" value="1"/>
</dbReference>
<feature type="short sequence motif" description="GXSXG" evidence="6">
    <location>
        <begin position="82"/>
        <end position="86"/>
    </location>
</feature>
<dbReference type="Pfam" id="PF01734">
    <property type="entry name" value="Patatin"/>
    <property type="match status" value="1"/>
</dbReference>
<feature type="active site" description="Proton acceptor" evidence="6">
    <location>
        <position position="231"/>
    </location>
</feature>
<keyword evidence="7" id="KW-0732">Signal</keyword>
<feature type="short sequence motif" description="DGA/G" evidence="6">
    <location>
        <begin position="231"/>
        <end position="233"/>
    </location>
</feature>
<evidence type="ECO:0000256" key="3">
    <source>
        <dbReference type="ARBA" id="ARBA00022963"/>
    </source>
</evidence>
<keyword evidence="2 6" id="KW-0378">Hydrolase</keyword>
<dbReference type="Gene3D" id="3.40.1090.10">
    <property type="entry name" value="Cytosolic phospholipase A2 catalytic domain"/>
    <property type="match status" value="2"/>
</dbReference>
<evidence type="ECO:0000313" key="9">
    <source>
        <dbReference type="EMBL" id="MCL1633960.1"/>
    </source>
</evidence>
<sequence>MRRLCALLLLAAMLMSLSATCMAQERAADVPAASGSCGVREPGDTRPRIGLALGGGGARGIAHVRILKKLEEMRIPVDCIAGTSMGALVGALYATGKDAGEIEALLQTIEWKQLFTDSLPRRDRSLRRKDEDATRLATLGVGIQGSKGLKLAPGFSEGERLIAFFENQTGSGRINGDFDRLPIPFRAVATDINTGKHVVLGDGSLPMAMRASMSLPGIFRPVEIDGKILVDGGLADQVPIDVVRQMGADRVIAVDVGTPLSVLDRDASLVDVLDQMSGFLTTGSAARQLATLGPSDVLITPDLTGQVSTGDFEKADLALQIGQAAADAASAALAPLSVAPDQYARFEARHKFTPFEPPRISAIRFENHTGYADEVLLSYLPVKVGEPLDAVQMRKGIINAYGLGTLSSITYDVTGVDGAAEVDIKAYEKPHGPSYVQAGLTLSDDLKGNHESNLRAGLLFSPISRYGAEARVLLQLGSEPALTGEYYHPFDYRSRYVAEFRGGYETANFNLFDDFGNKVQRYRAERSGARALFSRNVSNALQLSLGLERFTGGARLEVGDPSNPDVDFDEGAALAQVGLDTIDSLYFPREGFLMAMGYRMSREGLGADTRFDQADFDAVGAKSFGAHAVQLGARYHVTTSGVAPFQSLYRLGGRWRLAGFQNNQLTGQNYALAFLGYSYQLGTVLGRSAQVGATIEYGNAWQRRSDMAWDDGIFNGSLFIGFDSWVGPLIFGYGMKEGGDGVIFIELGQSL</sequence>
<dbReference type="RefSeq" id="WP_249471895.1">
    <property type="nucleotide sequence ID" value="NZ_JAMBEP010000001.1"/>
</dbReference>
<evidence type="ECO:0000256" key="1">
    <source>
        <dbReference type="ARBA" id="ARBA00004370"/>
    </source>
</evidence>
<feature type="short sequence motif" description="GXGXXG" evidence="6">
    <location>
        <begin position="55"/>
        <end position="60"/>
    </location>
</feature>
<keyword evidence="10" id="KW-1185">Reference proteome</keyword>
<dbReference type="PANTHER" id="PTHR14226:SF29">
    <property type="entry name" value="NEUROPATHY TARGET ESTERASE SWS"/>
    <property type="match status" value="1"/>
</dbReference>
<organism evidence="9 10">
    <name type="scientific">Luteimonas galliterrae</name>
    <dbReference type="NCBI Taxonomy" id="2940486"/>
    <lineage>
        <taxon>Bacteria</taxon>
        <taxon>Pseudomonadati</taxon>
        <taxon>Pseudomonadota</taxon>
        <taxon>Gammaproteobacteria</taxon>
        <taxon>Lysobacterales</taxon>
        <taxon>Lysobacteraceae</taxon>
        <taxon>Luteimonas</taxon>
    </lineage>
</organism>
<gene>
    <name evidence="9" type="ORF">M2650_04795</name>
</gene>
<dbReference type="EMBL" id="JAMBEP010000001">
    <property type="protein sequence ID" value="MCL1633960.1"/>
    <property type="molecule type" value="Genomic_DNA"/>
</dbReference>